<keyword evidence="2" id="KW-1185">Reference proteome</keyword>
<sequence length="519" mass="58020">MGYELEDYDPERRLRELTDPEFAGAERARRRKAGYRDQLLPQQLVISDALDTGHDEYVIEIMRRASKTTSIFMKLLGRSANRPGRQTTFSAQNGVAGSRRLREWGARLDDMNPPDDLDLPPWLRGRQRVDKRQQRAVALFGDDWLPDAAERPGGRGFRIMRGEVGKGIYFDNGSTFLVLKPDPDAYRGEGADDSWFDEFQEVDPDEGAEVMAGVLPLQDTKIGASTIVSGTAGETRVGPFWSMLQRLREDDPTMGGLDYAFPYDVQWDEIEDEETAMRLLQENHPGIGTLTIEPKMRKNYRALPKPQWAREYGSVWPETAGERVITAQAWADAEAKRWPAQPKRVAFGMAIKPGGSAAAICAAWRDSRGTAYIEVVKHAPGTTWLPEEAQAITRARVGSTIAYDDISEGKATATEMQPMRPRPRLRVQTYRETAAGCVQIMRDLARGKLKHNNDPSLNAAVAVATKREVRNDKGVWLWTISDLADDITTLDAATKALRNWDQHFATKTAGGNNSPIMGN</sequence>
<dbReference type="EMBL" id="JAROCB010000005">
    <property type="protein sequence ID" value="MDN4598852.1"/>
    <property type="molecule type" value="Genomic_DNA"/>
</dbReference>
<reference evidence="1" key="1">
    <citation type="submission" date="2023-03" db="EMBL/GenBank/DDBJ databases">
        <title>MT1 and MT2 Draft Genomes of Novel Species.</title>
        <authorList>
            <person name="Venkateswaran K."/>
        </authorList>
    </citation>
    <scope>NUCLEOTIDE SEQUENCE</scope>
    <source>
        <strain evidence="1">F6_8S_P_1A</strain>
    </source>
</reference>
<dbReference type="InterPro" id="IPR027417">
    <property type="entry name" value="P-loop_NTPase"/>
</dbReference>
<proteinExistence type="predicted"/>
<dbReference type="Gene3D" id="3.40.50.300">
    <property type="entry name" value="P-loop containing nucleotide triphosphate hydrolases"/>
    <property type="match status" value="1"/>
</dbReference>
<comment type="caution">
    <text evidence="1">The sequence shown here is derived from an EMBL/GenBank/DDBJ whole genome shotgun (WGS) entry which is preliminary data.</text>
</comment>
<gene>
    <name evidence="1" type="ORF">P5G59_16985</name>
</gene>
<dbReference type="RefSeq" id="WP_301220202.1">
    <property type="nucleotide sequence ID" value="NZ_JAROCB010000005.1"/>
</dbReference>
<dbReference type="Proteomes" id="UP001174210">
    <property type="component" value="Unassembled WGS sequence"/>
</dbReference>
<name>A0ABT8J1L6_9MICO</name>
<evidence type="ECO:0008006" key="3">
    <source>
        <dbReference type="Google" id="ProtNLM"/>
    </source>
</evidence>
<evidence type="ECO:0000313" key="1">
    <source>
        <dbReference type="EMBL" id="MDN4598852.1"/>
    </source>
</evidence>
<protein>
    <recommendedName>
        <fullName evidence="3">Terminase</fullName>
    </recommendedName>
</protein>
<accession>A0ABT8J1L6</accession>
<evidence type="ECO:0000313" key="2">
    <source>
        <dbReference type="Proteomes" id="UP001174210"/>
    </source>
</evidence>
<organism evidence="1 2">
    <name type="scientific">Leifsonia virtsii</name>
    <dbReference type="NCBI Taxonomy" id="3035915"/>
    <lineage>
        <taxon>Bacteria</taxon>
        <taxon>Bacillati</taxon>
        <taxon>Actinomycetota</taxon>
        <taxon>Actinomycetes</taxon>
        <taxon>Micrococcales</taxon>
        <taxon>Microbacteriaceae</taxon>
        <taxon>Leifsonia</taxon>
    </lineage>
</organism>